<name>X6LKY9_RETFI</name>
<dbReference type="Proteomes" id="UP000023152">
    <property type="component" value="Unassembled WGS sequence"/>
</dbReference>
<accession>X6LKY9</accession>
<gene>
    <name evidence="1" type="ORF">RFI_35406</name>
</gene>
<organism evidence="1 2">
    <name type="scientific">Reticulomyxa filosa</name>
    <dbReference type="NCBI Taxonomy" id="46433"/>
    <lineage>
        <taxon>Eukaryota</taxon>
        <taxon>Sar</taxon>
        <taxon>Rhizaria</taxon>
        <taxon>Retaria</taxon>
        <taxon>Foraminifera</taxon>
        <taxon>Monothalamids</taxon>
        <taxon>Reticulomyxidae</taxon>
        <taxon>Reticulomyxa</taxon>
    </lineage>
</organism>
<evidence type="ECO:0000313" key="2">
    <source>
        <dbReference type="Proteomes" id="UP000023152"/>
    </source>
</evidence>
<comment type="caution">
    <text evidence="1">The sequence shown here is derived from an EMBL/GenBank/DDBJ whole genome shotgun (WGS) entry which is preliminary data.</text>
</comment>
<dbReference type="EMBL" id="ASPP01036861">
    <property type="protein sequence ID" value="ETO02031.1"/>
    <property type="molecule type" value="Genomic_DNA"/>
</dbReference>
<protein>
    <submittedName>
        <fullName evidence="1">Uncharacterized protein</fullName>
    </submittedName>
</protein>
<sequence length="122" mass="14733">MLVFFIQKKSAYDKNMITMNFRKTNVLSCICVNKEIDKMYANCNDDRFFDHLRLLLFFILSFKYFAKNSINYFNHKNTLSFHEQLDNNICNCLKLSLKIILIKPFLLFLILDRDYFVEKSIF</sequence>
<keyword evidence="2" id="KW-1185">Reference proteome</keyword>
<evidence type="ECO:0000313" key="1">
    <source>
        <dbReference type="EMBL" id="ETO02031.1"/>
    </source>
</evidence>
<reference evidence="1 2" key="1">
    <citation type="journal article" date="2013" name="Curr. Biol.">
        <title>The Genome of the Foraminiferan Reticulomyxa filosa.</title>
        <authorList>
            <person name="Glockner G."/>
            <person name="Hulsmann N."/>
            <person name="Schleicher M."/>
            <person name="Noegel A.A."/>
            <person name="Eichinger L."/>
            <person name="Gallinger C."/>
            <person name="Pawlowski J."/>
            <person name="Sierra R."/>
            <person name="Euteneuer U."/>
            <person name="Pillet L."/>
            <person name="Moustafa A."/>
            <person name="Platzer M."/>
            <person name="Groth M."/>
            <person name="Szafranski K."/>
            <person name="Schliwa M."/>
        </authorList>
    </citation>
    <scope>NUCLEOTIDE SEQUENCE [LARGE SCALE GENOMIC DNA]</scope>
</reference>
<dbReference type="AlphaFoldDB" id="X6LKY9"/>
<proteinExistence type="predicted"/>